<dbReference type="GO" id="GO:0051082">
    <property type="term" value="F:unfolded protein binding"/>
    <property type="evidence" value="ECO:0007669"/>
    <property type="project" value="TreeGrafter"/>
</dbReference>
<keyword evidence="4" id="KW-0496">Mitochondrion</keyword>
<feature type="domain" description="NADH:ubiquinone oxidoreductase intermediate-associated protein 30" evidence="10">
    <location>
        <begin position="108"/>
        <end position="282"/>
    </location>
</feature>
<dbReference type="PANTHER" id="PTHR13194:SF18">
    <property type="entry name" value="COMPLEX I INTERMEDIATE-ASSOCIATED PROTEIN 30, MITOCHONDRIAL"/>
    <property type="match status" value="1"/>
</dbReference>
<dbReference type="InterPro" id="IPR039131">
    <property type="entry name" value="NDUFAF1"/>
</dbReference>
<dbReference type="AlphaFoldDB" id="E4XTK1"/>
<evidence type="ECO:0000313" key="12">
    <source>
        <dbReference type="Proteomes" id="UP000001307"/>
    </source>
</evidence>
<evidence type="ECO:0000256" key="5">
    <source>
        <dbReference type="ARBA" id="ARBA00023186"/>
    </source>
</evidence>
<dbReference type="SUPFAM" id="SSF49785">
    <property type="entry name" value="Galactose-binding domain-like"/>
    <property type="match status" value="1"/>
</dbReference>
<dbReference type="GO" id="GO:0032981">
    <property type="term" value="P:mitochondrial respiratory chain complex I assembly"/>
    <property type="evidence" value="ECO:0007669"/>
    <property type="project" value="TreeGrafter"/>
</dbReference>
<evidence type="ECO:0000256" key="9">
    <source>
        <dbReference type="SAM" id="MobiDB-lite"/>
    </source>
</evidence>
<evidence type="ECO:0000256" key="1">
    <source>
        <dbReference type="ARBA" id="ARBA00004173"/>
    </source>
</evidence>
<accession>E4XTK1</accession>
<keyword evidence="5" id="KW-0143">Chaperone</keyword>
<dbReference type="GO" id="GO:0006120">
    <property type="term" value="P:mitochondrial electron transport, NADH to ubiquinone"/>
    <property type="evidence" value="ECO:0007669"/>
    <property type="project" value="TreeGrafter"/>
</dbReference>
<feature type="compositionally biased region" description="Polar residues" evidence="9">
    <location>
        <begin position="341"/>
        <end position="351"/>
    </location>
</feature>
<dbReference type="OrthoDB" id="42561at2759"/>
<evidence type="ECO:0000256" key="4">
    <source>
        <dbReference type="ARBA" id="ARBA00023128"/>
    </source>
</evidence>
<evidence type="ECO:0000256" key="8">
    <source>
        <dbReference type="ARBA" id="ARBA00047124"/>
    </source>
</evidence>
<dbReference type="InParanoid" id="E4XTK1"/>
<protein>
    <recommendedName>
        <fullName evidence="3">Complex I intermediate-associated protein 30, mitochondrial</fullName>
    </recommendedName>
    <alternativeName>
        <fullName evidence="7">NADH dehydrogenase [ubiquinone] 1 alpha subcomplex assembly factor 1</fullName>
    </alternativeName>
</protein>
<dbReference type="PANTHER" id="PTHR13194">
    <property type="entry name" value="COMPLEX I INTERMEDIATE-ASSOCIATED PROTEIN 30"/>
    <property type="match status" value="1"/>
</dbReference>
<comment type="subcellular location">
    <subcellularLocation>
        <location evidence="1">Mitochondrion</location>
    </subcellularLocation>
</comment>
<proteinExistence type="inferred from homology"/>
<evidence type="ECO:0000313" key="11">
    <source>
        <dbReference type="EMBL" id="CBY13063.1"/>
    </source>
</evidence>
<comment type="function">
    <text evidence="6">As part of the MCIA complex, involved in the assembly of the mitochondrial complex I.</text>
</comment>
<dbReference type="FunCoup" id="E4XTK1">
    <property type="interactions" value="11"/>
</dbReference>
<dbReference type="InterPro" id="IPR013857">
    <property type="entry name" value="NADH-UbQ_OxRdtase-assoc_prot30"/>
</dbReference>
<evidence type="ECO:0000256" key="2">
    <source>
        <dbReference type="ARBA" id="ARBA00007884"/>
    </source>
</evidence>
<sequence length="361" mass="42964">MQRVTDVFRAIRNSVKYGGQKTKEQKHFEKSLPPEELGAYIKYQKAERAKQSGFDWNSVGFSMLYNRERGTLAWGKNNIDPSGKTKAKFVNQQVFSETAARRERILYTFRDINDMEWWDMMTDENIEGFSKCKMTMNETGTGIMWYGHLDTRVPDIDWGRLSMWKSFAMLYTKTWERDYGRPDKLNLIEYNCFEFRIRGDGRRYEFDVHGNRVFEQSTSMWSTPIHTKGGYEWETIRVPFYHFYQQHKDAKVRDQTYLAVEGIWGFRFRLQDDVPGPFKLEIDYVGVAYDFEFKTFSNDHYEQVMEQMLGTQEKFYTNTQSIQNHFFHDPYRATLRRTTNVNNDTTATRQETLYGGHGTLH</sequence>
<dbReference type="Pfam" id="PF08547">
    <property type="entry name" value="CIA30"/>
    <property type="match status" value="1"/>
</dbReference>
<evidence type="ECO:0000259" key="10">
    <source>
        <dbReference type="Pfam" id="PF08547"/>
    </source>
</evidence>
<reference evidence="11" key="1">
    <citation type="journal article" date="2010" name="Science">
        <title>Plasticity of animal genome architecture unmasked by rapid evolution of a pelagic tunicate.</title>
        <authorList>
            <person name="Denoeud F."/>
            <person name="Henriet S."/>
            <person name="Mungpakdee S."/>
            <person name="Aury J.M."/>
            <person name="Da Silva C."/>
            <person name="Brinkmann H."/>
            <person name="Mikhaleva J."/>
            <person name="Olsen L.C."/>
            <person name="Jubin C."/>
            <person name="Canestro C."/>
            <person name="Bouquet J.M."/>
            <person name="Danks G."/>
            <person name="Poulain J."/>
            <person name="Campsteijn C."/>
            <person name="Adamski M."/>
            <person name="Cross I."/>
            <person name="Yadetie F."/>
            <person name="Muffato M."/>
            <person name="Louis A."/>
            <person name="Butcher S."/>
            <person name="Tsagkogeorga G."/>
            <person name="Konrad A."/>
            <person name="Singh S."/>
            <person name="Jensen M.F."/>
            <person name="Cong E.H."/>
            <person name="Eikeseth-Otteraa H."/>
            <person name="Noel B."/>
            <person name="Anthouard V."/>
            <person name="Porcel B.M."/>
            <person name="Kachouri-Lafond R."/>
            <person name="Nishino A."/>
            <person name="Ugolini M."/>
            <person name="Chourrout P."/>
            <person name="Nishida H."/>
            <person name="Aasland R."/>
            <person name="Huzurbazar S."/>
            <person name="Westhof E."/>
            <person name="Delsuc F."/>
            <person name="Lehrach H."/>
            <person name="Reinhardt R."/>
            <person name="Weissenbach J."/>
            <person name="Roy S.W."/>
            <person name="Artiguenave F."/>
            <person name="Postlethwait J.H."/>
            <person name="Manak J.R."/>
            <person name="Thompson E.M."/>
            <person name="Jaillon O."/>
            <person name="Du Pasquier L."/>
            <person name="Boudinot P."/>
            <person name="Liberles D.A."/>
            <person name="Volff J.N."/>
            <person name="Philippe H."/>
            <person name="Lenhard B."/>
            <person name="Roest Crollius H."/>
            <person name="Wincker P."/>
            <person name="Chourrout D."/>
        </authorList>
    </citation>
    <scope>NUCLEOTIDE SEQUENCE [LARGE SCALE GENOMIC DNA]</scope>
</reference>
<gene>
    <name evidence="11" type="ORF">GSOID_T00003807001</name>
</gene>
<organism evidence="11">
    <name type="scientific">Oikopleura dioica</name>
    <name type="common">Tunicate</name>
    <dbReference type="NCBI Taxonomy" id="34765"/>
    <lineage>
        <taxon>Eukaryota</taxon>
        <taxon>Metazoa</taxon>
        <taxon>Chordata</taxon>
        <taxon>Tunicata</taxon>
        <taxon>Appendicularia</taxon>
        <taxon>Copelata</taxon>
        <taxon>Oikopleuridae</taxon>
        <taxon>Oikopleura</taxon>
    </lineage>
</organism>
<comment type="subunit">
    <text evidence="8">Part of the mitochondrial complex I assembly/MCIA complex that comprises at least the core subunits TMEM126B, NDUFAF1, ECSIT and ACAD9 and complement subunits such as COA1 and TMEM186. Interacts with ECSIT. Interacts with ACAD9. At early stages of complex I assembly, it is found in intermediate subcomplexes that contain different subunits including NDUFB6, NDUFA6, NDUFA9, NDUFS3, NDUFS7, ND1, ND2 and ND3. Interacts with TMEM70 and TMEM242.</text>
</comment>
<name>E4XTK1_OIKDI</name>
<dbReference type="GO" id="GO:0005739">
    <property type="term" value="C:mitochondrion"/>
    <property type="evidence" value="ECO:0007669"/>
    <property type="project" value="UniProtKB-SubCell"/>
</dbReference>
<evidence type="ECO:0000256" key="3">
    <source>
        <dbReference type="ARBA" id="ARBA00020004"/>
    </source>
</evidence>
<evidence type="ECO:0000256" key="7">
    <source>
        <dbReference type="ARBA" id="ARBA00031882"/>
    </source>
</evidence>
<dbReference type="InterPro" id="IPR008979">
    <property type="entry name" value="Galactose-bd-like_sf"/>
</dbReference>
<evidence type="ECO:0000256" key="6">
    <source>
        <dbReference type="ARBA" id="ARBA00029396"/>
    </source>
</evidence>
<keyword evidence="12" id="KW-1185">Reference proteome</keyword>
<dbReference type="Proteomes" id="UP000001307">
    <property type="component" value="Unassembled WGS sequence"/>
</dbReference>
<dbReference type="EMBL" id="FN653156">
    <property type="protein sequence ID" value="CBY13063.1"/>
    <property type="molecule type" value="Genomic_DNA"/>
</dbReference>
<feature type="region of interest" description="Disordered" evidence="9">
    <location>
        <begin position="341"/>
        <end position="361"/>
    </location>
</feature>
<comment type="similarity">
    <text evidence="2">Belongs to the CIA30 family.</text>
</comment>